<feature type="compositionally biased region" description="Polar residues" evidence="1">
    <location>
        <begin position="1"/>
        <end position="10"/>
    </location>
</feature>
<dbReference type="InParanoid" id="A0A4Q1BRD8"/>
<organism evidence="2 3">
    <name type="scientific">Tremella mesenterica</name>
    <name type="common">Jelly fungus</name>
    <dbReference type="NCBI Taxonomy" id="5217"/>
    <lineage>
        <taxon>Eukaryota</taxon>
        <taxon>Fungi</taxon>
        <taxon>Dikarya</taxon>
        <taxon>Basidiomycota</taxon>
        <taxon>Agaricomycotina</taxon>
        <taxon>Tremellomycetes</taxon>
        <taxon>Tremellales</taxon>
        <taxon>Tremellaceae</taxon>
        <taxon>Tremella</taxon>
    </lineage>
</organism>
<evidence type="ECO:0000313" key="3">
    <source>
        <dbReference type="Proteomes" id="UP000289152"/>
    </source>
</evidence>
<dbReference type="VEuPathDB" id="FungiDB:TREMEDRAFT_58254"/>
<name>A0A4Q1BRD8_TREME</name>
<feature type="compositionally biased region" description="Polar residues" evidence="1">
    <location>
        <begin position="157"/>
        <end position="174"/>
    </location>
</feature>
<comment type="caution">
    <text evidence="2">The sequence shown here is derived from an EMBL/GenBank/DDBJ whole genome shotgun (WGS) entry which is preliminary data.</text>
</comment>
<reference evidence="2 3" key="1">
    <citation type="submission" date="2016-06" db="EMBL/GenBank/DDBJ databases">
        <title>Evolution of pathogenesis and genome organization in the Tremellales.</title>
        <authorList>
            <person name="Cuomo C."/>
            <person name="Litvintseva A."/>
            <person name="Heitman J."/>
            <person name="Chen Y."/>
            <person name="Sun S."/>
            <person name="Springer D."/>
            <person name="Dromer F."/>
            <person name="Young S."/>
            <person name="Zeng Q."/>
            <person name="Chapman S."/>
            <person name="Gujja S."/>
            <person name="Saif S."/>
            <person name="Birren B."/>
        </authorList>
    </citation>
    <scope>NUCLEOTIDE SEQUENCE [LARGE SCALE GENOMIC DNA]</scope>
    <source>
        <strain evidence="2 3">ATCC 28783</strain>
    </source>
</reference>
<dbReference type="EMBL" id="SDIL01000017">
    <property type="protein sequence ID" value="RXK40541.1"/>
    <property type="molecule type" value="Genomic_DNA"/>
</dbReference>
<feature type="compositionally biased region" description="Acidic residues" evidence="1">
    <location>
        <begin position="45"/>
        <end position="55"/>
    </location>
</feature>
<keyword evidence="3" id="KW-1185">Reference proteome</keyword>
<dbReference type="AlphaFoldDB" id="A0A4Q1BRD8"/>
<feature type="compositionally biased region" description="Basic and acidic residues" evidence="1">
    <location>
        <begin position="196"/>
        <end position="205"/>
    </location>
</feature>
<feature type="region of interest" description="Disordered" evidence="1">
    <location>
        <begin position="1"/>
        <end position="55"/>
    </location>
</feature>
<evidence type="ECO:0000256" key="1">
    <source>
        <dbReference type="SAM" id="MobiDB-lite"/>
    </source>
</evidence>
<dbReference type="Proteomes" id="UP000289152">
    <property type="component" value="Unassembled WGS sequence"/>
</dbReference>
<accession>A0A4Q1BRD8</accession>
<feature type="region of interest" description="Disordered" evidence="1">
    <location>
        <begin position="144"/>
        <end position="205"/>
    </location>
</feature>
<protein>
    <submittedName>
        <fullName evidence="2">Uncharacterized protein</fullName>
    </submittedName>
</protein>
<evidence type="ECO:0000313" key="2">
    <source>
        <dbReference type="EMBL" id="RXK40541.1"/>
    </source>
</evidence>
<proteinExistence type="predicted"/>
<gene>
    <name evidence="2" type="ORF">M231_02193</name>
</gene>
<sequence length="205" mass="23039">MSTASGNKTNDLVKLDLTDTDYPSEDETSHTALSPEVVETPYSDSEQDEGEKDDEDMCSYEAYLFRWADETKELMTAYVTNPSEKTKGDYVDWVRACVLWPVIKPDDLDEFLYDAQGFLEATCTDKEDLTQLFKQFNAMTKQGQSLGEELPVKDEASQPTVTSLRDSETGNLPQGMTEEQDPDYVWINNPDDIEGAEEKAGEVPS</sequence>